<organism evidence="6 7">
    <name type="scientific">Steccherinum ochraceum</name>
    <dbReference type="NCBI Taxonomy" id="92696"/>
    <lineage>
        <taxon>Eukaryota</taxon>
        <taxon>Fungi</taxon>
        <taxon>Dikarya</taxon>
        <taxon>Basidiomycota</taxon>
        <taxon>Agaricomycotina</taxon>
        <taxon>Agaricomycetes</taxon>
        <taxon>Polyporales</taxon>
        <taxon>Steccherinaceae</taxon>
        <taxon>Steccherinum</taxon>
    </lineage>
</organism>
<dbReference type="PANTHER" id="PTHR12346:SF0">
    <property type="entry name" value="SIN3A, ISOFORM G"/>
    <property type="match status" value="1"/>
</dbReference>
<evidence type="ECO:0000256" key="1">
    <source>
        <dbReference type="ARBA" id="ARBA00004123"/>
    </source>
</evidence>
<accession>A0A4R0RCK4</accession>
<proteinExistence type="predicted"/>
<dbReference type="GO" id="GO:0000122">
    <property type="term" value="P:negative regulation of transcription by RNA polymerase II"/>
    <property type="evidence" value="ECO:0007669"/>
    <property type="project" value="TreeGrafter"/>
</dbReference>
<gene>
    <name evidence="6" type="primary">SIN3_2</name>
    <name evidence="6" type="ORF">EIP91_008589</name>
</gene>
<comment type="caution">
    <text evidence="6">The sequence shown here is derived from an EMBL/GenBank/DDBJ whole genome shotgun (WGS) entry which is preliminary data.</text>
</comment>
<protein>
    <submittedName>
        <fullName evidence="6">Transcriptional regulatory protein sin3</fullName>
    </submittedName>
</protein>
<evidence type="ECO:0000256" key="4">
    <source>
        <dbReference type="ARBA" id="ARBA00023242"/>
    </source>
</evidence>
<name>A0A4R0RCK4_9APHY</name>
<evidence type="ECO:0000313" key="7">
    <source>
        <dbReference type="Proteomes" id="UP000292702"/>
    </source>
</evidence>
<evidence type="ECO:0000313" key="6">
    <source>
        <dbReference type="EMBL" id="TCD61328.1"/>
    </source>
</evidence>
<dbReference type="InterPro" id="IPR039774">
    <property type="entry name" value="Sin3-like"/>
</dbReference>
<evidence type="ECO:0000256" key="2">
    <source>
        <dbReference type="ARBA" id="ARBA00022491"/>
    </source>
</evidence>
<keyword evidence="3" id="KW-0677">Repeat</keyword>
<keyword evidence="4 5" id="KW-0539">Nucleus</keyword>
<dbReference type="STRING" id="92696.A0A4R0RCK4"/>
<dbReference type="Pfam" id="PF02671">
    <property type="entry name" value="PAH"/>
    <property type="match status" value="1"/>
</dbReference>
<evidence type="ECO:0000256" key="3">
    <source>
        <dbReference type="ARBA" id="ARBA00022737"/>
    </source>
</evidence>
<dbReference type="PROSITE" id="PS51477">
    <property type="entry name" value="PAH"/>
    <property type="match status" value="1"/>
</dbReference>
<dbReference type="GO" id="GO:0003714">
    <property type="term" value="F:transcription corepressor activity"/>
    <property type="evidence" value="ECO:0007669"/>
    <property type="project" value="InterPro"/>
</dbReference>
<dbReference type="Gene3D" id="1.20.1160.11">
    <property type="entry name" value="Paired amphipathic helix"/>
    <property type="match status" value="1"/>
</dbReference>
<dbReference type="SUPFAM" id="SSF47762">
    <property type="entry name" value="PAH2 domain"/>
    <property type="match status" value="1"/>
</dbReference>
<dbReference type="GO" id="GO:0070822">
    <property type="term" value="C:Sin3-type complex"/>
    <property type="evidence" value="ECO:0007669"/>
    <property type="project" value="TreeGrafter"/>
</dbReference>
<dbReference type="InterPro" id="IPR003822">
    <property type="entry name" value="PAH"/>
</dbReference>
<sequence>MDASTVESEFQYALQFLNKVKNRYGAQSTTYKKFLELLQTYQTEHAQMTEIFHQVAILFKGAPELTEEFKSFIPVFAGR</sequence>
<evidence type="ECO:0000256" key="5">
    <source>
        <dbReference type="PROSITE-ProRule" id="PRU00810"/>
    </source>
</evidence>
<reference evidence="6 7" key="1">
    <citation type="submission" date="2018-11" db="EMBL/GenBank/DDBJ databases">
        <title>Genome assembly of Steccherinum ochraceum LE-BIN_3174, the white-rot fungus of the Steccherinaceae family (The Residual Polyporoid clade, Polyporales, Basidiomycota).</title>
        <authorList>
            <person name="Fedorova T.V."/>
            <person name="Glazunova O.A."/>
            <person name="Landesman E.O."/>
            <person name="Moiseenko K.V."/>
            <person name="Psurtseva N.V."/>
            <person name="Savinova O.S."/>
            <person name="Shakhova N.V."/>
            <person name="Tyazhelova T.V."/>
            <person name="Vasina D.V."/>
        </authorList>
    </citation>
    <scope>NUCLEOTIDE SEQUENCE [LARGE SCALE GENOMIC DNA]</scope>
    <source>
        <strain evidence="6 7">LE-BIN_3174</strain>
    </source>
</reference>
<comment type="subcellular location">
    <subcellularLocation>
        <location evidence="1 5">Nucleus</location>
    </subcellularLocation>
</comment>
<dbReference type="AlphaFoldDB" id="A0A4R0RCK4"/>
<keyword evidence="2" id="KW-0678">Repressor</keyword>
<dbReference type="EMBL" id="RWJN01000479">
    <property type="protein sequence ID" value="TCD61328.1"/>
    <property type="molecule type" value="Genomic_DNA"/>
</dbReference>
<keyword evidence="7" id="KW-1185">Reference proteome</keyword>
<dbReference type="PANTHER" id="PTHR12346">
    <property type="entry name" value="SIN3B-RELATED"/>
    <property type="match status" value="1"/>
</dbReference>
<dbReference type="InterPro" id="IPR036600">
    <property type="entry name" value="PAH_sf"/>
</dbReference>
<dbReference type="Proteomes" id="UP000292702">
    <property type="component" value="Unassembled WGS sequence"/>
</dbReference>
<dbReference type="OrthoDB" id="10265969at2759"/>
<dbReference type="FunFam" id="1.20.1160.11:FF:000003">
    <property type="entry name" value="Paired amphipathic helix SIN3-like protein"/>
    <property type="match status" value="1"/>
</dbReference>